<evidence type="ECO:0000256" key="7">
    <source>
        <dbReference type="ARBA" id="ARBA00023198"/>
    </source>
</evidence>
<dbReference type="GO" id="GO:0006955">
    <property type="term" value="P:immune response"/>
    <property type="evidence" value="ECO:0007669"/>
    <property type="project" value="InterPro"/>
</dbReference>
<evidence type="ECO:0000256" key="1">
    <source>
        <dbReference type="ARBA" id="ARBA00004613"/>
    </source>
</evidence>
<evidence type="ECO:0000313" key="11">
    <source>
        <dbReference type="EMBL" id="BAF98252.1"/>
    </source>
</evidence>
<keyword evidence="6" id="KW-1015">Disulfide bond</keyword>
<evidence type="ECO:0000256" key="2">
    <source>
        <dbReference type="ARBA" id="ARBA00022500"/>
    </source>
</evidence>
<dbReference type="ZFIN" id="ZDB-GENE-140715-4">
    <property type="gene designation" value="cxcl32b.1"/>
</dbReference>
<comment type="subcellular location">
    <subcellularLocation>
        <location evidence="1">Secreted</location>
    </subcellularLocation>
</comment>
<dbReference type="InterPro" id="IPR039809">
    <property type="entry name" value="Chemokine_b/g/d"/>
</dbReference>
<dbReference type="PhylomeDB" id="A9ZPE4"/>
<protein>
    <submittedName>
        <fullName evidence="13">Chemokine (C-X-C motif) ligand 32b, duplicate 1 precursor</fullName>
    </submittedName>
    <submittedName>
        <fullName evidence="11">Chemokine CXCL-C24e</fullName>
    </submittedName>
</protein>
<evidence type="ECO:0000256" key="8">
    <source>
        <dbReference type="SAM" id="MobiDB-lite"/>
    </source>
</evidence>
<dbReference type="InterPro" id="IPR001811">
    <property type="entry name" value="Chemokine_IL8-like_dom"/>
</dbReference>
<evidence type="ECO:0000256" key="6">
    <source>
        <dbReference type="ARBA" id="ARBA00023157"/>
    </source>
</evidence>
<accession>A9ZPE4</accession>
<dbReference type="OrthoDB" id="8900217at2759"/>
<dbReference type="CTD" id="795945"/>
<dbReference type="GO" id="GO:0008009">
    <property type="term" value="F:chemokine activity"/>
    <property type="evidence" value="ECO:0007669"/>
    <property type="project" value="InterPro"/>
</dbReference>
<dbReference type="InterPro" id="IPR036048">
    <property type="entry name" value="Interleukin_8-like_sf"/>
</dbReference>
<keyword evidence="7" id="KW-0395">Inflammatory response</keyword>
<evidence type="ECO:0000313" key="14">
    <source>
        <dbReference type="ZFIN" id="ZDB-GENE-140715-4"/>
    </source>
</evidence>
<evidence type="ECO:0000259" key="10">
    <source>
        <dbReference type="SMART" id="SM00199"/>
    </source>
</evidence>
<dbReference type="FunFam" id="2.40.50.40:FF:000012">
    <property type="entry name" value="C-C motif chemokine"/>
    <property type="match status" value="1"/>
</dbReference>
<organism evidence="11">
    <name type="scientific">Danio rerio</name>
    <name type="common">Zebrafish</name>
    <name type="synonym">Brachydanio rerio</name>
    <dbReference type="NCBI Taxonomy" id="7955"/>
    <lineage>
        <taxon>Eukaryota</taxon>
        <taxon>Metazoa</taxon>
        <taxon>Chordata</taxon>
        <taxon>Craniata</taxon>
        <taxon>Vertebrata</taxon>
        <taxon>Euteleostomi</taxon>
        <taxon>Actinopterygii</taxon>
        <taxon>Neopterygii</taxon>
        <taxon>Teleostei</taxon>
        <taxon>Ostariophysi</taxon>
        <taxon>Cypriniformes</taxon>
        <taxon>Danionidae</taxon>
        <taxon>Danioninae</taxon>
        <taxon>Danio</taxon>
    </lineage>
</organism>
<dbReference type="PANTHER" id="PTHR12015">
    <property type="entry name" value="SMALL INDUCIBLE CYTOKINE A"/>
    <property type="match status" value="1"/>
</dbReference>
<keyword evidence="12" id="KW-1185">Reference proteome</keyword>
<reference evidence="13" key="7">
    <citation type="submission" date="2025-04" db="UniProtKB">
        <authorList>
            <consortium name="RefSeq"/>
        </authorList>
    </citation>
    <scope>IDENTIFICATION</scope>
</reference>
<dbReference type="AGR" id="ZFIN:ZDB-GENE-140715-4"/>
<dbReference type="GO" id="GO:0006954">
    <property type="term" value="P:inflammatory response"/>
    <property type="evidence" value="ECO:0007669"/>
    <property type="project" value="UniProtKB-KW"/>
</dbReference>
<reference evidence="13" key="5">
    <citation type="journal article" date="2017" name="Genome Res.">
        <title>Single-cell transcriptome analysis of fish immune cells provides insight into the evolution of vertebrate immune cell types.</title>
        <authorList>
            <person name="Carmona S.J."/>
            <person name="Teichmann S.A."/>
            <person name="Ferreira L."/>
            <person name="Macaulay I.C."/>
            <person name="Stubbington M.J."/>
            <person name="Cvejic A."/>
            <person name="Gfeller D."/>
        </authorList>
    </citation>
    <scope>NUCLEOTIDE SEQUENCE</scope>
</reference>
<reference evidence="11 13" key="1">
    <citation type="journal article" date="2008" name="BMC Genomics">
        <title>Extensive expansion and diversification of the chemokine gene family in zebrafish: identification of a novel chemokine subfamily CX.</title>
        <authorList>
            <person name="Nomiyama H."/>
            <person name="Hieshima K."/>
            <person name="Osada N."/>
            <person name="Kato-Unoki Y."/>
            <person name="Otsuka-Ono K."/>
            <person name="Takegawa S."/>
            <person name="Izawa T."/>
            <person name="Yoshizawa A."/>
            <person name="Kikuchi Y."/>
            <person name="Tanase S."/>
            <person name="Miura R."/>
            <person name="Kusuda J."/>
            <person name="Nakao M."/>
            <person name="Yoshie O."/>
        </authorList>
    </citation>
    <scope>NUCLEOTIDE SEQUENCE</scope>
</reference>
<dbReference type="KEGG" id="dre:795945"/>
<dbReference type="GO" id="GO:0005615">
    <property type="term" value="C:extracellular space"/>
    <property type="evidence" value="ECO:0007669"/>
    <property type="project" value="UniProtKB-KW"/>
</dbReference>
<keyword evidence="4" id="KW-0964">Secreted</keyword>
<dbReference type="GeneID" id="795945"/>
<feature type="signal peptide" evidence="9">
    <location>
        <begin position="1"/>
        <end position="20"/>
    </location>
</feature>
<dbReference type="SUPFAM" id="SSF54117">
    <property type="entry name" value="Interleukin 8-like chemokines"/>
    <property type="match status" value="1"/>
</dbReference>
<keyword evidence="5 9" id="KW-0732">Signal</keyword>
<dbReference type="EMBL" id="AB331759">
    <property type="protein sequence ID" value="BAF98252.1"/>
    <property type="molecule type" value="mRNA"/>
</dbReference>
<reference evidence="12" key="3">
    <citation type="journal article" date="2013" name="Nature">
        <title>The zebrafish reference genome sequence and its relationship to the human genome.</title>
        <authorList>
            <consortium name="Genome Reference Consortium Zebrafish"/>
            <person name="Howe K."/>
            <person name="Clark M.D."/>
            <person name="Torroja C.F."/>
            <person name="Torrance J."/>
            <person name="Berthelot C."/>
            <person name="Muffato M."/>
            <person name="Collins J.E."/>
            <person name="Humphray S."/>
            <person name="McLaren K."/>
            <person name="Matthews L."/>
            <person name="McLaren S."/>
            <person name="Sealy I."/>
            <person name="Caccamo M."/>
            <person name="Churcher C."/>
            <person name="Scott C."/>
            <person name="Barrett J.C."/>
            <person name="Koch R."/>
            <person name="Rauch G.J."/>
            <person name="White S."/>
            <person name="Chow W."/>
            <person name="Kilian B."/>
            <person name="Quintais L.T."/>
            <person name="Guerra-Assuncao J.A."/>
            <person name="Zhou Y."/>
            <person name="Gu Y."/>
            <person name="Yen J."/>
            <person name="Vogel J.H."/>
            <person name="Eyre T."/>
            <person name="Redmond S."/>
            <person name="Banerjee R."/>
            <person name="Chi J."/>
            <person name="Fu B."/>
            <person name="Langley E."/>
            <person name="Maguire S.F."/>
            <person name="Laird G.K."/>
            <person name="Lloyd D."/>
            <person name="Kenyon E."/>
            <person name="Donaldson S."/>
            <person name="Sehra H."/>
            <person name="Almeida-King J."/>
            <person name="Loveland J."/>
            <person name="Trevanion S."/>
            <person name="Jones M."/>
            <person name="Quail M."/>
            <person name="Willey D."/>
            <person name="Hunt A."/>
            <person name="Burton J."/>
            <person name="Sims S."/>
            <person name="McLay K."/>
            <person name="Plumb B."/>
            <person name="Davis J."/>
            <person name="Clee C."/>
            <person name="Oliver K."/>
            <person name="Clark R."/>
            <person name="Riddle C."/>
            <person name="Elliot D."/>
            <person name="Eliott D."/>
            <person name="Threadgold G."/>
            <person name="Harden G."/>
            <person name="Ware D."/>
            <person name="Begum S."/>
            <person name="Mortimore B."/>
            <person name="Mortimer B."/>
            <person name="Kerry G."/>
            <person name="Heath P."/>
            <person name="Phillimore B."/>
            <person name="Tracey A."/>
            <person name="Corby N."/>
            <person name="Dunn M."/>
            <person name="Johnson C."/>
            <person name="Wood J."/>
            <person name="Clark S."/>
            <person name="Pelan S."/>
            <person name="Griffiths G."/>
            <person name="Smith M."/>
            <person name="Glithero R."/>
            <person name="Howden P."/>
            <person name="Barker N."/>
            <person name="Lloyd C."/>
            <person name="Stevens C."/>
            <person name="Harley J."/>
            <person name="Holt K."/>
            <person name="Panagiotidis G."/>
            <person name="Lovell J."/>
            <person name="Beasley H."/>
            <person name="Henderson C."/>
            <person name="Gordon D."/>
            <person name="Auger K."/>
            <person name="Wright D."/>
            <person name="Collins J."/>
            <person name="Raisen C."/>
            <person name="Dyer L."/>
            <person name="Leung K."/>
            <person name="Robertson L."/>
            <person name="Ambridge K."/>
            <person name="Leongamornlert D."/>
            <person name="McGuire S."/>
            <person name="Gilderthorp R."/>
            <person name="Griffiths C."/>
            <person name="Manthravadi D."/>
            <person name="Nichol S."/>
            <person name="Barker G."/>
            <person name="Whitehead S."/>
            <person name="Kay M."/>
            <person name="Brown J."/>
            <person name="Murnane C."/>
            <person name="Gray E."/>
            <person name="Humphries M."/>
            <person name="Sycamore N."/>
            <person name="Barker D."/>
            <person name="Saunders D."/>
            <person name="Wallis J."/>
            <person name="Babbage A."/>
            <person name="Hammond S."/>
            <person name="Mashreghi-Mohammadi M."/>
            <person name="Barr L."/>
            <person name="Martin S."/>
            <person name="Wray P."/>
            <person name="Ellington A."/>
            <person name="Matthews N."/>
            <person name="Ellwood M."/>
            <person name="Woodmansey R."/>
            <person name="Clark G."/>
            <person name="Cooper J."/>
            <person name="Cooper J."/>
            <person name="Tromans A."/>
            <person name="Grafham D."/>
            <person name="Skuce C."/>
            <person name="Pandian R."/>
            <person name="Andrews R."/>
            <person name="Harrison E."/>
            <person name="Kimberley A."/>
            <person name="Garnett J."/>
            <person name="Fosker N."/>
            <person name="Hall R."/>
            <person name="Garner P."/>
            <person name="Kelly D."/>
            <person name="Bird C."/>
            <person name="Palmer S."/>
            <person name="Gehring I."/>
            <person name="Berger A."/>
            <person name="Dooley C.M."/>
            <person name="Ersan-Urun Z."/>
            <person name="Eser C."/>
            <person name="Geiger H."/>
            <person name="Geisler M."/>
            <person name="Karotki L."/>
            <person name="Kirn A."/>
            <person name="Konantz J."/>
            <person name="Konantz M."/>
            <person name="Oberlander M."/>
            <person name="Rudolph-Geiger S."/>
            <person name="Teucke M."/>
            <person name="Lanz C."/>
            <person name="Raddatz G."/>
            <person name="Osoegawa K."/>
            <person name="Zhu B."/>
            <person name="Rapp A."/>
            <person name="Widaa S."/>
            <person name="Langford C."/>
            <person name="Yang F."/>
            <person name="Schuster S.C."/>
            <person name="Carter N.P."/>
            <person name="Harrow J."/>
            <person name="Ning Z."/>
            <person name="Herrero J."/>
            <person name="Searle S.M."/>
            <person name="Enright A."/>
            <person name="Geisler R."/>
            <person name="Plasterk R.H."/>
            <person name="Lee C."/>
            <person name="Westerfield M."/>
            <person name="de Jong P.J."/>
            <person name="Zon L.I."/>
            <person name="Postlethwait J.H."/>
            <person name="Nusslein-Volhard C."/>
            <person name="Hubbard T.J."/>
            <person name="Roest Crollius H."/>
            <person name="Rogers J."/>
            <person name="Stemple D.L."/>
        </authorList>
    </citation>
    <scope>NUCLEOTIDE SEQUENCE [LARGE SCALE GENOMIC DNA]</scope>
</reference>
<evidence type="ECO:0000256" key="9">
    <source>
        <dbReference type="SAM" id="SignalP"/>
    </source>
</evidence>
<evidence type="ECO:0000256" key="4">
    <source>
        <dbReference type="ARBA" id="ARBA00022525"/>
    </source>
</evidence>
<dbReference type="Proteomes" id="UP000000437">
    <property type="component" value="Chromosome 24"/>
</dbReference>
<proteinExistence type="evidence at transcript level"/>
<dbReference type="SMART" id="SM00199">
    <property type="entry name" value="SCY"/>
    <property type="match status" value="1"/>
</dbReference>
<sequence>MRSALLTLLCLAVMLLVQESYQVSSSSYCPCLKLSDGVLRKANIKSYIRQRAGVCHIDAIVFTTVRGITFCADPKLTWVIDAMKFLDKKKAASEPKTTTQPISSTFNATSMPNTTVNLNTTNTTSDLNTTNTNTTSHLNTANTNTKAQTKRLFTTIQPC</sequence>
<name>A9ZPE4_DANRE</name>
<feature type="domain" description="Chemokine interleukin-8-like" evidence="10">
    <location>
        <begin position="26"/>
        <end position="86"/>
    </location>
</feature>
<reference evidence="13" key="2">
    <citation type="journal article" date="2013" name="Genes Cells">
        <title>Systematic classification of vertebrate chemokines based on conserved synteny and evolutionary history.</title>
        <authorList>
            <person name="Nomiyama H."/>
            <person name="Osada N."/>
            <person name="Yoshie O."/>
        </authorList>
    </citation>
    <scope>NUCLEOTIDE SEQUENCE</scope>
</reference>
<keyword evidence="2" id="KW-0145">Chemotaxis</keyword>
<feature type="chain" id="PRO_5035034908" evidence="9 13">
    <location>
        <begin position="21"/>
        <end position="159"/>
    </location>
</feature>
<feature type="region of interest" description="Disordered" evidence="8">
    <location>
        <begin position="121"/>
        <end position="140"/>
    </location>
</feature>
<evidence type="ECO:0000313" key="12">
    <source>
        <dbReference type="Proteomes" id="UP000000437"/>
    </source>
</evidence>
<evidence type="ECO:0000256" key="5">
    <source>
        <dbReference type="ARBA" id="ARBA00022729"/>
    </source>
</evidence>
<reference evidence="13" key="6">
    <citation type="journal article" date="2017" name="J. Exp. Med.">
        <title>CXCR1 remodels the vascular niche to promote hematopoietic stem and progenitor cell engraftment.</title>
        <authorList>
            <person name="Blaser B.W."/>
            <person name="Moore J.L."/>
            <person name="Hagedorn E.J."/>
            <person name="Li B."/>
            <person name="Riquelme R."/>
            <person name="Lichtig A."/>
            <person name="Yang S."/>
            <person name="Zhou Y."/>
            <person name="Tamplin O.J."/>
            <person name="Binder V."/>
            <person name="Zon L.I."/>
        </authorList>
    </citation>
    <scope>NUCLEOTIDE SEQUENCE</scope>
</reference>
<keyword evidence="3" id="KW-0202">Cytokine</keyword>
<dbReference type="RefSeq" id="NP_001108533.1">
    <property type="nucleotide sequence ID" value="NM_001115061.1"/>
</dbReference>
<dbReference type="AlphaFoldDB" id="A9ZPE4"/>
<gene>
    <name evidence="13 14" type="primary">cxcl32b.1</name>
    <name evidence="13" type="synonym">si:ch211-260d11.1</name>
</gene>
<dbReference type="CDD" id="cd00169">
    <property type="entry name" value="Chemokine"/>
    <property type="match status" value="1"/>
</dbReference>
<evidence type="ECO:0000313" key="13">
    <source>
        <dbReference type="RefSeq" id="NP_001108533.1"/>
    </source>
</evidence>
<reference evidence="13" key="4">
    <citation type="journal article" date="2015" name="Dis. Model. Mech.">
        <title>The CXCR3-CXCL11 signaling axis mediates macrophage recruitment and dissemination of mycobacterial infection.</title>
        <authorList>
            <person name="Torraca V."/>
            <person name="Cui C."/>
            <person name="Boland R."/>
            <person name="Bebelman J.P."/>
            <person name="van der Sar A.M."/>
            <person name="Smit M.J."/>
            <person name="Siderius M."/>
            <person name="Spaink H.P."/>
            <person name="Meijer A.H."/>
        </authorList>
    </citation>
    <scope>NUCLEOTIDE SEQUENCE</scope>
</reference>
<evidence type="ECO:0000256" key="3">
    <source>
        <dbReference type="ARBA" id="ARBA00022514"/>
    </source>
</evidence>
<dbReference type="Gene3D" id="2.40.50.40">
    <property type="match status" value="1"/>
</dbReference>
<dbReference type="Pfam" id="PF00048">
    <property type="entry name" value="IL8"/>
    <property type="match status" value="1"/>
</dbReference>
<dbReference type="PANTHER" id="PTHR12015:SF108">
    <property type="entry name" value="C-C MOTIF CHEMOKINE 20"/>
    <property type="match status" value="1"/>
</dbReference>